<dbReference type="GO" id="GO:0043590">
    <property type="term" value="C:bacterial nucleoid"/>
    <property type="evidence" value="ECO:0007669"/>
    <property type="project" value="TreeGrafter"/>
</dbReference>
<dbReference type="GO" id="GO:0006310">
    <property type="term" value="P:DNA recombination"/>
    <property type="evidence" value="ECO:0007669"/>
    <property type="project" value="UniProtKB-UniRule"/>
</dbReference>
<proteinExistence type="inferred from homology"/>
<name>A0A9D9J0G2_9BACT</name>
<evidence type="ECO:0000259" key="5">
    <source>
        <dbReference type="Pfam" id="PF11967"/>
    </source>
</evidence>
<evidence type="ECO:0000256" key="2">
    <source>
        <dbReference type="ARBA" id="ARBA00023172"/>
    </source>
</evidence>
<gene>
    <name evidence="4" type="primary">recO</name>
    <name evidence="6" type="ORF">IAC87_06170</name>
</gene>
<dbReference type="HAMAP" id="MF_00201">
    <property type="entry name" value="RecO"/>
    <property type="match status" value="1"/>
</dbReference>
<comment type="caution">
    <text evidence="6">The sequence shown here is derived from an EMBL/GenBank/DDBJ whole genome shotgun (WGS) entry which is preliminary data.</text>
</comment>
<dbReference type="GO" id="GO:0006302">
    <property type="term" value="P:double-strand break repair"/>
    <property type="evidence" value="ECO:0007669"/>
    <property type="project" value="TreeGrafter"/>
</dbReference>
<dbReference type="PANTHER" id="PTHR33991:SF1">
    <property type="entry name" value="DNA REPAIR PROTEIN RECO"/>
    <property type="match status" value="1"/>
</dbReference>
<accession>A0A9D9J0G2</accession>
<comment type="function">
    <text evidence="4">Involved in DNA repair and RecF pathway recombination.</text>
</comment>
<dbReference type="Proteomes" id="UP000823772">
    <property type="component" value="Unassembled WGS sequence"/>
</dbReference>
<dbReference type="AlphaFoldDB" id="A0A9D9J0G2"/>
<evidence type="ECO:0000256" key="1">
    <source>
        <dbReference type="ARBA" id="ARBA00022763"/>
    </source>
</evidence>
<dbReference type="SUPFAM" id="SSF57863">
    <property type="entry name" value="ArfGap/RecO-like zinc finger"/>
    <property type="match status" value="1"/>
</dbReference>
<protein>
    <recommendedName>
        <fullName evidence="4">DNA repair protein RecO</fullName>
    </recommendedName>
    <alternativeName>
        <fullName evidence="4">Recombination protein O</fullName>
    </alternativeName>
</protein>
<evidence type="ECO:0000256" key="4">
    <source>
        <dbReference type="HAMAP-Rule" id="MF_00201"/>
    </source>
</evidence>
<comment type="similarity">
    <text evidence="4">Belongs to the RecO family.</text>
</comment>
<feature type="domain" description="DNA replication/recombination mediator RecO N-terminal" evidence="5">
    <location>
        <begin position="1"/>
        <end position="80"/>
    </location>
</feature>
<organism evidence="6 7">
    <name type="scientific">Candidatus Merdivivens faecigallinarum</name>
    <dbReference type="NCBI Taxonomy" id="2840871"/>
    <lineage>
        <taxon>Bacteria</taxon>
        <taxon>Pseudomonadati</taxon>
        <taxon>Bacteroidota</taxon>
        <taxon>Bacteroidia</taxon>
        <taxon>Bacteroidales</taxon>
        <taxon>Muribaculaceae</taxon>
        <taxon>Muribaculaceae incertae sedis</taxon>
        <taxon>Candidatus Merdivivens</taxon>
    </lineage>
</organism>
<dbReference type="Gene3D" id="2.40.50.140">
    <property type="entry name" value="Nucleic acid-binding proteins"/>
    <property type="match status" value="1"/>
</dbReference>
<dbReference type="InterPro" id="IPR022572">
    <property type="entry name" value="DNA_rep/recomb_RecO_N"/>
</dbReference>
<evidence type="ECO:0000313" key="7">
    <source>
        <dbReference type="Proteomes" id="UP000823772"/>
    </source>
</evidence>
<keyword evidence="3 4" id="KW-0234">DNA repair</keyword>
<reference evidence="6" key="2">
    <citation type="journal article" date="2021" name="PeerJ">
        <title>Extensive microbial diversity within the chicken gut microbiome revealed by metagenomics and culture.</title>
        <authorList>
            <person name="Gilroy R."/>
            <person name="Ravi A."/>
            <person name="Getino M."/>
            <person name="Pursley I."/>
            <person name="Horton D.L."/>
            <person name="Alikhan N.F."/>
            <person name="Baker D."/>
            <person name="Gharbi K."/>
            <person name="Hall N."/>
            <person name="Watson M."/>
            <person name="Adriaenssens E.M."/>
            <person name="Foster-Nyarko E."/>
            <person name="Jarju S."/>
            <person name="Secka A."/>
            <person name="Antonio M."/>
            <person name="Oren A."/>
            <person name="Chaudhuri R.R."/>
            <person name="La Ragione R."/>
            <person name="Hildebrand F."/>
            <person name="Pallen M.J."/>
        </authorList>
    </citation>
    <scope>NUCLEOTIDE SEQUENCE</scope>
    <source>
        <strain evidence="6">B3-2255</strain>
    </source>
</reference>
<keyword evidence="2 4" id="KW-0233">DNA recombination</keyword>
<dbReference type="InterPro" id="IPR037278">
    <property type="entry name" value="ARFGAP/RecO"/>
</dbReference>
<sequence length="222" mass="24745">MKREATDLIVLNVTKFGDSALIVHALSPLYGRCGLIIKGVGAGKKNRRAAALFQPLNVLETVVDENPKSSLLSIRSAELKYNLTSIRGNILKNCISVFLSELLYRLVSEGSREEGLFEWTENMICALEGLECDFSNFHIYFSIGLCGILGFSPNRDSGYRFSEANEALLGKFLSNDFAGCMALPATGEMRSSFMEDMVKYLEYHIDKPLEIKSLKILHELLC</sequence>
<evidence type="ECO:0000256" key="3">
    <source>
        <dbReference type="ARBA" id="ARBA00023204"/>
    </source>
</evidence>
<reference evidence="6" key="1">
    <citation type="submission" date="2020-10" db="EMBL/GenBank/DDBJ databases">
        <authorList>
            <person name="Gilroy R."/>
        </authorList>
    </citation>
    <scope>NUCLEOTIDE SEQUENCE</scope>
    <source>
        <strain evidence="6">B3-2255</strain>
    </source>
</reference>
<evidence type="ECO:0000313" key="6">
    <source>
        <dbReference type="EMBL" id="MBO8482114.1"/>
    </source>
</evidence>
<dbReference type="EMBL" id="JADILY010000130">
    <property type="protein sequence ID" value="MBO8482114.1"/>
    <property type="molecule type" value="Genomic_DNA"/>
</dbReference>
<dbReference type="Pfam" id="PF02565">
    <property type="entry name" value="RecO_C"/>
    <property type="match status" value="1"/>
</dbReference>
<keyword evidence="1 4" id="KW-0227">DNA damage</keyword>
<dbReference type="SUPFAM" id="SSF50249">
    <property type="entry name" value="Nucleic acid-binding proteins"/>
    <property type="match status" value="1"/>
</dbReference>
<dbReference type="InterPro" id="IPR012340">
    <property type="entry name" value="NA-bd_OB-fold"/>
</dbReference>
<dbReference type="PANTHER" id="PTHR33991">
    <property type="entry name" value="DNA REPAIR PROTEIN RECO"/>
    <property type="match status" value="1"/>
</dbReference>
<dbReference type="Pfam" id="PF11967">
    <property type="entry name" value="RecO_N"/>
    <property type="match status" value="1"/>
</dbReference>
<dbReference type="InterPro" id="IPR003717">
    <property type="entry name" value="RecO"/>
</dbReference>